<evidence type="ECO:0000256" key="2">
    <source>
        <dbReference type="ARBA" id="ARBA00023054"/>
    </source>
</evidence>
<dbReference type="SUPFAM" id="SSF51230">
    <property type="entry name" value="Single hybrid motif"/>
    <property type="match status" value="1"/>
</dbReference>
<keyword evidence="3" id="KW-1133">Transmembrane helix</keyword>
<dbReference type="Gene3D" id="2.40.30.170">
    <property type="match status" value="1"/>
</dbReference>
<evidence type="ECO:0000313" key="5">
    <source>
        <dbReference type="EMBL" id="OMD38810.1"/>
    </source>
</evidence>
<comment type="subcellular location">
    <subcellularLocation>
        <location evidence="1">Cell envelope</location>
    </subcellularLocation>
</comment>
<dbReference type="EMBL" id="MPTC01000016">
    <property type="protein sequence ID" value="OMD38810.1"/>
    <property type="molecule type" value="Genomic_DNA"/>
</dbReference>
<evidence type="ECO:0000313" key="6">
    <source>
        <dbReference type="Proteomes" id="UP000187439"/>
    </source>
</evidence>
<dbReference type="AlphaFoldDB" id="A0A1R0XUN3"/>
<dbReference type="RefSeq" id="WP_076120111.1">
    <property type="nucleotide sequence ID" value="NZ_MPTC01000016.1"/>
</dbReference>
<keyword evidence="3" id="KW-0812">Transmembrane</keyword>
<feature type="transmembrane region" description="Helical" evidence="3">
    <location>
        <begin position="6"/>
        <end position="24"/>
    </location>
</feature>
<evidence type="ECO:0000256" key="3">
    <source>
        <dbReference type="SAM" id="Phobius"/>
    </source>
</evidence>
<dbReference type="Gene3D" id="2.40.50.100">
    <property type="match status" value="1"/>
</dbReference>
<sequence length="210" mass="22613">MKIKTGLYIGIAIVLIVGGALLAVKGKDAVSQAESRKQGILDAEQKTLLYQNSPGSIVEVGVAVGDSIKQGEVLFKVKSAEEGETDVLAPEDGSVNRIIVKPGDQIQQGMPMAILQKNNFYTDLYIQESEIQKLEVNQSISVHFPYLEHPAEVTGVIASIGVAPQFASLRMSREKGQADLSMFLVRVAMDANADLLPGMTAEVKLDEITD</sequence>
<dbReference type="PANTHER" id="PTHR32347">
    <property type="entry name" value="EFFLUX SYSTEM COMPONENT YKNX-RELATED"/>
    <property type="match status" value="1"/>
</dbReference>
<dbReference type="InterPro" id="IPR011053">
    <property type="entry name" value="Single_hybrid_motif"/>
</dbReference>
<dbReference type="Proteomes" id="UP000187439">
    <property type="component" value="Unassembled WGS sequence"/>
</dbReference>
<dbReference type="OrthoDB" id="1634554at2"/>
<name>A0A1R0XUN3_9BACL</name>
<organism evidence="5 6">
    <name type="scientific">Paenibacillus odorifer</name>
    <dbReference type="NCBI Taxonomy" id="189426"/>
    <lineage>
        <taxon>Bacteria</taxon>
        <taxon>Bacillati</taxon>
        <taxon>Bacillota</taxon>
        <taxon>Bacilli</taxon>
        <taxon>Bacillales</taxon>
        <taxon>Paenibacillaceae</taxon>
        <taxon>Paenibacillus</taxon>
    </lineage>
</organism>
<evidence type="ECO:0000259" key="4">
    <source>
        <dbReference type="PROSITE" id="PS50968"/>
    </source>
</evidence>
<dbReference type="CDD" id="cd06850">
    <property type="entry name" value="biotinyl_domain"/>
    <property type="match status" value="1"/>
</dbReference>
<feature type="domain" description="Lipoyl-binding" evidence="4">
    <location>
        <begin position="37"/>
        <end position="116"/>
    </location>
</feature>
<dbReference type="GO" id="GO:0030313">
    <property type="term" value="C:cell envelope"/>
    <property type="evidence" value="ECO:0007669"/>
    <property type="project" value="UniProtKB-SubCell"/>
</dbReference>
<dbReference type="PANTHER" id="PTHR32347:SF23">
    <property type="entry name" value="BLL5650 PROTEIN"/>
    <property type="match status" value="1"/>
</dbReference>
<dbReference type="PROSITE" id="PS50968">
    <property type="entry name" value="BIOTINYL_LIPOYL"/>
    <property type="match status" value="1"/>
</dbReference>
<protein>
    <recommendedName>
        <fullName evidence="4">Lipoyl-binding domain-containing protein</fullName>
    </recommendedName>
</protein>
<comment type="caution">
    <text evidence="5">The sequence shown here is derived from an EMBL/GenBank/DDBJ whole genome shotgun (WGS) entry which is preliminary data.</text>
</comment>
<evidence type="ECO:0000256" key="1">
    <source>
        <dbReference type="ARBA" id="ARBA00004196"/>
    </source>
</evidence>
<reference evidence="5 6" key="1">
    <citation type="submission" date="2016-10" db="EMBL/GenBank/DDBJ databases">
        <title>Paenibacillus species isolates.</title>
        <authorList>
            <person name="Beno S.M."/>
        </authorList>
    </citation>
    <scope>NUCLEOTIDE SEQUENCE [LARGE SCALE GENOMIC DNA]</scope>
    <source>
        <strain evidence="5 6">FSL H7-0710</strain>
    </source>
</reference>
<keyword evidence="3" id="KW-0472">Membrane</keyword>
<proteinExistence type="predicted"/>
<dbReference type="InterPro" id="IPR050465">
    <property type="entry name" value="UPF0194_transport"/>
</dbReference>
<keyword evidence="2" id="KW-0175">Coiled coil</keyword>
<accession>A0A1R0XUN3</accession>
<dbReference type="Pfam" id="PF00364">
    <property type="entry name" value="Biotin_lipoyl"/>
    <property type="match status" value="1"/>
</dbReference>
<dbReference type="InterPro" id="IPR000089">
    <property type="entry name" value="Biotin_lipoyl"/>
</dbReference>
<gene>
    <name evidence="5" type="ORF">BSK52_18010</name>
</gene>